<accession>A0A410JV74</accession>
<name>A0A410JV74_9BACT</name>
<protein>
    <submittedName>
        <fullName evidence="2">EAL domain-containing protein</fullName>
    </submittedName>
</protein>
<dbReference type="OrthoDB" id="7251575at2"/>
<dbReference type="Pfam" id="PF00563">
    <property type="entry name" value="EAL"/>
    <property type="match status" value="1"/>
</dbReference>
<dbReference type="KEGG" id="gtl:EP073_01475"/>
<dbReference type="GO" id="GO:0071111">
    <property type="term" value="F:cyclic-guanylate-specific phosphodiesterase activity"/>
    <property type="evidence" value="ECO:0007669"/>
    <property type="project" value="InterPro"/>
</dbReference>
<keyword evidence="3" id="KW-1185">Reference proteome</keyword>
<dbReference type="SMART" id="SM00052">
    <property type="entry name" value="EAL"/>
    <property type="match status" value="1"/>
</dbReference>
<dbReference type="InterPro" id="IPR050706">
    <property type="entry name" value="Cyclic-di-GMP_PDE-like"/>
</dbReference>
<dbReference type="Proteomes" id="UP000287502">
    <property type="component" value="Chromosome"/>
</dbReference>
<dbReference type="AlphaFoldDB" id="A0A410JV74"/>
<dbReference type="PANTHER" id="PTHR33121">
    <property type="entry name" value="CYCLIC DI-GMP PHOSPHODIESTERASE PDEF"/>
    <property type="match status" value="1"/>
</dbReference>
<organism evidence="2 3">
    <name type="scientific">Geovibrio thiophilus</name>
    <dbReference type="NCBI Taxonomy" id="139438"/>
    <lineage>
        <taxon>Bacteria</taxon>
        <taxon>Pseudomonadati</taxon>
        <taxon>Deferribacterota</taxon>
        <taxon>Deferribacteres</taxon>
        <taxon>Deferribacterales</taxon>
        <taxon>Geovibrionaceae</taxon>
        <taxon>Geovibrio</taxon>
    </lineage>
</organism>
<reference evidence="2 3" key="1">
    <citation type="submission" date="2019-01" db="EMBL/GenBank/DDBJ databases">
        <title>Geovibrio thiophilus DSM 11263, complete genome.</title>
        <authorList>
            <person name="Spring S."/>
            <person name="Bunk B."/>
            <person name="Sproer C."/>
        </authorList>
    </citation>
    <scope>NUCLEOTIDE SEQUENCE [LARGE SCALE GENOMIC DNA]</scope>
    <source>
        <strain evidence="2 3">DSM 11263</strain>
    </source>
</reference>
<dbReference type="EMBL" id="CP035108">
    <property type="protein sequence ID" value="QAR32117.1"/>
    <property type="molecule type" value="Genomic_DNA"/>
</dbReference>
<evidence type="ECO:0000259" key="1">
    <source>
        <dbReference type="PROSITE" id="PS50883"/>
    </source>
</evidence>
<evidence type="ECO:0000313" key="2">
    <source>
        <dbReference type="EMBL" id="QAR32117.1"/>
    </source>
</evidence>
<dbReference type="PANTHER" id="PTHR33121:SF76">
    <property type="entry name" value="SIGNALING PROTEIN"/>
    <property type="match status" value="1"/>
</dbReference>
<proteinExistence type="predicted"/>
<gene>
    <name evidence="2" type="ORF">EP073_01475</name>
</gene>
<dbReference type="InterPro" id="IPR001633">
    <property type="entry name" value="EAL_dom"/>
</dbReference>
<dbReference type="InterPro" id="IPR035919">
    <property type="entry name" value="EAL_sf"/>
</dbReference>
<feature type="domain" description="EAL" evidence="1">
    <location>
        <begin position="1"/>
        <end position="229"/>
    </location>
</feature>
<dbReference type="Gene3D" id="3.20.20.450">
    <property type="entry name" value="EAL domain"/>
    <property type="match status" value="1"/>
</dbReference>
<dbReference type="PROSITE" id="PS50883">
    <property type="entry name" value="EAL"/>
    <property type="match status" value="1"/>
</dbReference>
<dbReference type="SUPFAM" id="SSF141868">
    <property type="entry name" value="EAL domain-like"/>
    <property type="match status" value="1"/>
</dbReference>
<sequence>MLLVCKDTYTINHTRIKEVFMFKSEKIYSLSGSSLKVSGCEILADTGIPNQILFASENTELECFLFHTMMNKQRLHTSYVHSNNFFWTMNLSPAAIEKICNELPFLPSNFFIEITEKGRYSEDFIDCAKPFSHMLILDDFGTGYANMEAVYKLKPHGVKIDKTFFGSSAAYLKSLISELRNYVSVIIAEKVENEDDFALMKELGADFFQGFYMPSKKLKNVSRAATAAV</sequence>
<evidence type="ECO:0000313" key="3">
    <source>
        <dbReference type="Proteomes" id="UP000287502"/>
    </source>
</evidence>